<sequence>MSNLNNGERESALQERVNILKETGYRSFNVVSAKKSEKWAGVKVVVKNKKGRELTAEGETMDEAYENVIELIDIAMDDKA</sequence>
<name>A0A2N0VHK9_9BACT</name>
<accession>A0A2N0VHK9</accession>
<dbReference type="RefSeq" id="WP_101073226.1">
    <property type="nucleotide sequence ID" value="NZ_PISP01000002.1"/>
</dbReference>
<organism evidence="1 2">
    <name type="scientific">Rhodohalobacter barkolensis</name>
    <dbReference type="NCBI Taxonomy" id="2053187"/>
    <lineage>
        <taxon>Bacteria</taxon>
        <taxon>Pseudomonadati</taxon>
        <taxon>Balneolota</taxon>
        <taxon>Balneolia</taxon>
        <taxon>Balneolales</taxon>
        <taxon>Balneolaceae</taxon>
        <taxon>Rhodohalobacter</taxon>
    </lineage>
</organism>
<dbReference type="OrthoDB" id="1525265at2"/>
<proteinExistence type="predicted"/>
<keyword evidence="2" id="KW-1185">Reference proteome</keyword>
<comment type="caution">
    <text evidence="1">The sequence shown here is derived from an EMBL/GenBank/DDBJ whole genome shotgun (WGS) entry which is preliminary data.</text>
</comment>
<evidence type="ECO:0000313" key="2">
    <source>
        <dbReference type="Proteomes" id="UP000233398"/>
    </source>
</evidence>
<gene>
    <name evidence="1" type="ORF">CWD77_08990</name>
</gene>
<dbReference type="Proteomes" id="UP000233398">
    <property type="component" value="Unassembled WGS sequence"/>
</dbReference>
<dbReference type="AlphaFoldDB" id="A0A2N0VHK9"/>
<protein>
    <submittedName>
        <fullName evidence="1">Uncharacterized protein</fullName>
    </submittedName>
</protein>
<dbReference type="EMBL" id="PISP01000002">
    <property type="protein sequence ID" value="PKD43686.1"/>
    <property type="molecule type" value="Genomic_DNA"/>
</dbReference>
<reference evidence="1 2" key="1">
    <citation type="submission" date="2017-11" db="EMBL/GenBank/DDBJ databases">
        <title>Rhodohalobacter 15182 sp. nov., isolated from a salt lake.</title>
        <authorList>
            <person name="Han S."/>
        </authorList>
    </citation>
    <scope>NUCLEOTIDE SEQUENCE [LARGE SCALE GENOMIC DNA]</scope>
    <source>
        <strain evidence="1 2">15182</strain>
    </source>
</reference>
<evidence type="ECO:0000313" key="1">
    <source>
        <dbReference type="EMBL" id="PKD43686.1"/>
    </source>
</evidence>